<proteinExistence type="inferred from homology"/>
<gene>
    <name evidence="5" type="ORF">IW256_001366</name>
</gene>
<dbReference type="InterPro" id="IPR000223">
    <property type="entry name" value="Pept_S26A_signal_pept_1"/>
</dbReference>
<feature type="domain" description="Peptidase S26" evidence="4">
    <location>
        <begin position="112"/>
        <end position="148"/>
    </location>
</feature>
<dbReference type="GO" id="GO:0005886">
    <property type="term" value="C:plasma membrane"/>
    <property type="evidence" value="ECO:0007669"/>
    <property type="project" value="UniProtKB-SubCell"/>
</dbReference>
<name>A0A931DEP8_9ACTN</name>
<dbReference type="EMBL" id="JADOUA010000001">
    <property type="protein sequence ID" value="MBG6087253.1"/>
    <property type="molecule type" value="Genomic_DNA"/>
</dbReference>
<comment type="subcellular location">
    <subcellularLocation>
        <location evidence="1">Cell membrane</location>
        <topology evidence="1">Single-pass type II membrane protein</topology>
    </subcellularLocation>
</comment>
<dbReference type="RefSeq" id="WP_197010145.1">
    <property type="nucleotide sequence ID" value="NZ_BAABES010000006.1"/>
</dbReference>
<reference evidence="5" key="1">
    <citation type="submission" date="2020-11" db="EMBL/GenBank/DDBJ databases">
        <title>Sequencing the genomes of 1000 actinobacteria strains.</title>
        <authorList>
            <person name="Klenk H.-P."/>
        </authorList>
    </citation>
    <scope>NUCLEOTIDE SEQUENCE</scope>
    <source>
        <strain evidence="5">DSM 43175</strain>
    </source>
</reference>
<feature type="domain" description="Peptidase S26" evidence="4">
    <location>
        <begin position="12"/>
        <end position="99"/>
    </location>
</feature>
<dbReference type="GO" id="GO:0009003">
    <property type="term" value="F:signal peptidase activity"/>
    <property type="evidence" value="ECO:0007669"/>
    <property type="project" value="UniProtKB-EC"/>
</dbReference>
<dbReference type="InterPro" id="IPR019533">
    <property type="entry name" value="Peptidase_S26"/>
</dbReference>
<dbReference type="CDD" id="cd06462">
    <property type="entry name" value="Peptidase_S24_S26"/>
    <property type="match status" value="1"/>
</dbReference>
<organism evidence="5 6">
    <name type="scientific">Actinomadura viridis</name>
    <dbReference type="NCBI Taxonomy" id="58110"/>
    <lineage>
        <taxon>Bacteria</taxon>
        <taxon>Bacillati</taxon>
        <taxon>Actinomycetota</taxon>
        <taxon>Actinomycetes</taxon>
        <taxon>Streptosporangiales</taxon>
        <taxon>Thermomonosporaceae</taxon>
        <taxon>Actinomadura</taxon>
    </lineage>
</organism>
<dbReference type="Gene3D" id="2.10.109.10">
    <property type="entry name" value="Umud Fragment, subunit A"/>
    <property type="match status" value="1"/>
</dbReference>
<evidence type="ECO:0000259" key="4">
    <source>
        <dbReference type="Pfam" id="PF10502"/>
    </source>
</evidence>
<sequence>MFYVLVCLPPAVLLAAAALWAARRRLAVIEVEGTSMTPAYEPGDRVLIRRTGARRLAAGQVVVFQHALPGGRWRTGPLPAPHRLRWVIKRVVAVPGDPVPEQVRERVGARPGDVVPEARLVVIGDGPVSEDSREWGYLPADRVLGVVVRRLAEAADHDTRINQQ</sequence>
<accession>A0A931DEP8</accession>
<comment type="similarity">
    <text evidence="2">Belongs to the peptidase S26 family.</text>
</comment>
<dbReference type="GO" id="GO:0006465">
    <property type="term" value="P:signal peptide processing"/>
    <property type="evidence" value="ECO:0007669"/>
    <property type="project" value="InterPro"/>
</dbReference>
<evidence type="ECO:0000313" key="6">
    <source>
        <dbReference type="Proteomes" id="UP000614047"/>
    </source>
</evidence>
<keyword evidence="6" id="KW-1185">Reference proteome</keyword>
<keyword evidence="5" id="KW-0378">Hydrolase</keyword>
<feature type="active site" evidence="3">
    <location>
        <position position="35"/>
    </location>
</feature>
<dbReference type="InterPro" id="IPR036286">
    <property type="entry name" value="LexA/Signal_pep-like_sf"/>
</dbReference>
<evidence type="ECO:0000256" key="2">
    <source>
        <dbReference type="ARBA" id="ARBA00009370"/>
    </source>
</evidence>
<dbReference type="PANTHER" id="PTHR43390:SF1">
    <property type="entry name" value="CHLOROPLAST PROCESSING PEPTIDASE"/>
    <property type="match status" value="1"/>
</dbReference>
<comment type="caution">
    <text evidence="5">The sequence shown here is derived from an EMBL/GenBank/DDBJ whole genome shotgun (WGS) entry which is preliminary data.</text>
</comment>
<dbReference type="AlphaFoldDB" id="A0A931DEP8"/>
<dbReference type="GO" id="GO:0004252">
    <property type="term" value="F:serine-type endopeptidase activity"/>
    <property type="evidence" value="ECO:0007669"/>
    <property type="project" value="InterPro"/>
</dbReference>
<evidence type="ECO:0000313" key="5">
    <source>
        <dbReference type="EMBL" id="MBG6087253.1"/>
    </source>
</evidence>
<protein>
    <submittedName>
        <fullName evidence="5">Signal peptidase I</fullName>
        <ecNumber evidence="5">3.4.21.89</ecNumber>
    </submittedName>
</protein>
<feature type="active site" evidence="3">
    <location>
        <position position="89"/>
    </location>
</feature>
<dbReference type="Pfam" id="PF10502">
    <property type="entry name" value="Peptidase_S26"/>
    <property type="match status" value="2"/>
</dbReference>
<dbReference type="SUPFAM" id="SSF51306">
    <property type="entry name" value="LexA/Signal peptidase"/>
    <property type="match status" value="1"/>
</dbReference>
<evidence type="ECO:0000256" key="1">
    <source>
        <dbReference type="ARBA" id="ARBA00004401"/>
    </source>
</evidence>
<dbReference type="PANTHER" id="PTHR43390">
    <property type="entry name" value="SIGNAL PEPTIDASE I"/>
    <property type="match status" value="1"/>
</dbReference>
<evidence type="ECO:0000256" key="3">
    <source>
        <dbReference type="PIRSR" id="PIRSR600223-1"/>
    </source>
</evidence>
<dbReference type="EC" id="3.4.21.89" evidence="5"/>
<dbReference type="Proteomes" id="UP000614047">
    <property type="component" value="Unassembled WGS sequence"/>
</dbReference>